<proteinExistence type="predicted"/>
<dbReference type="AlphaFoldDB" id="A0A5B7DET6"/>
<keyword evidence="2" id="KW-1185">Reference proteome</keyword>
<reference evidence="1 2" key="1">
    <citation type="submission" date="2019-05" db="EMBL/GenBank/DDBJ databases">
        <title>Another draft genome of Portunus trituberculatus and its Hox gene families provides insights of decapod evolution.</title>
        <authorList>
            <person name="Jeong J.-H."/>
            <person name="Song I."/>
            <person name="Kim S."/>
            <person name="Choi T."/>
            <person name="Kim D."/>
            <person name="Ryu S."/>
            <person name="Kim W."/>
        </authorList>
    </citation>
    <scope>NUCLEOTIDE SEQUENCE [LARGE SCALE GENOMIC DNA]</scope>
    <source>
        <tissue evidence="1">Muscle</tissue>
    </source>
</reference>
<name>A0A5B7DET6_PORTR</name>
<sequence length="110" mass="12758">MARIRTHVLGDPSDPRAHVVPLYHCLTYNPQPHKNNFLTNNWRQLSYASAVVVSKETNRIPQHIHKVLEPQANCPEFQDVDMERLLLAVPEATYRVLKERSPLTLRSKHL</sequence>
<accession>A0A5B7DET6</accession>
<protein>
    <submittedName>
        <fullName evidence="1">Uncharacterized protein</fullName>
    </submittedName>
</protein>
<gene>
    <name evidence="1" type="ORF">E2C01_012653</name>
</gene>
<evidence type="ECO:0000313" key="1">
    <source>
        <dbReference type="EMBL" id="MPC19727.1"/>
    </source>
</evidence>
<organism evidence="1 2">
    <name type="scientific">Portunus trituberculatus</name>
    <name type="common">Swimming crab</name>
    <name type="synonym">Neptunus trituberculatus</name>
    <dbReference type="NCBI Taxonomy" id="210409"/>
    <lineage>
        <taxon>Eukaryota</taxon>
        <taxon>Metazoa</taxon>
        <taxon>Ecdysozoa</taxon>
        <taxon>Arthropoda</taxon>
        <taxon>Crustacea</taxon>
        <taxon>Multicrustacea</taxon>
        <taxon>Malacostraca</taxon>
        <taxon>Eumalacostraca</taxon>
        <taxon>Eucarida</taxon>
        <taxon>Decapoda</taxon>
        <taxon>Pleocyemata</taxon>
        <taxon>Brachyura</taxon>
        <taxon>Eubrachyura</taxon>
        <taxon>Portunoidea</taxon>
        <taxon>Portunidae</taxon>
        <taxon>Portuninae</taxon>
        <taxon>Portunus</taxon>
    </lineage>
</organism>
<comment type="caution">
    <text evidence="1">The sequence shown here is derived from an EMBL/GenBank/DDBJ whole genome shotgun (WGS) entry which is preliminary data.</text>
</comment>
<evidence type="ECO:0000313" key="2">
    <source>
        <dbReference type="Proteomes" id="UP000324222"/>
    </source>
</evidence>
<dbReference type="EMBL" id="VSRR010000798">
    <property type="protein sequence ID" value="MPC19727.1"/>
    <property type="molecule type" value="Genomic_DNA"/>
</dbReference>
<dbReference type="Proteomes" id="UP000324222">
    <property type="component" value="Unassembled WGS sequence"/>
</dbReference>